<evidence type="ECO:0000259" key="1">
    <source>
        <dbReference type="PROSITE" id="PS51184"/>
    </source>
</evidence>
<dbReference type="AlphaFoldDB" id="A0A845QBK9"/>
<organism evidence="2 3">
    <name type="scientific">Pyruvatibacter mobilis</name>
    <dbReference type="NCBI Taxonomy" id="1712261"/>
    <lineage>
        <taxon>Bacteria</taxon>
        <taxon>Pseudomonadati</taxon>
        <taxon>Pseudomonadota</taxon>
        <taxon>Alphaproteobacteria</taxon>
        <taxon>Hyphomicrobiales</taxon>
        <taxon>Parvibaculaceae</taxon>
        <taxon>Pyruvatibacter</taxon>
    </lineage>
</organism>
<dbReference type="Gene3D" id="2.60.120.650">
    <property type="entry name" value="Cupin"/>
    <property type="match status" value="1"/>
</dbReference>
<dbReference type="InterPro" id="IPR003347">
    <property type="entry name" value="JmjC_dom"/>
</dbReference>
<dbReference type="EMBL" id="WXYQ01000006">
    <property type="protein sequence ID" value="NBG95854.1"/>
    <property type="molecule type" value="Genomic_DNA"/>
</dbReference>
<sequence>MSTHIHTAPEKIEMKVGMSPFTLRHDLADSPLFTLEAMADLAADLPRDKVDYNRADLPVDVHGLPVPGNGLSPAETVRSIRDNGSWMVLQGIEHAPAYRHLIDELVDEIARLADVAPSSFTHRVGYGFVTSPGGVTPYHLDSEHNFLLQMSGTKRMTILPAEACTTAEDLEISPSKSRYIEYRPAFTPLAQTFDLGPGDMLCVPFNDPHYVENGDQVSISMGITFHDEASLNQRKVQTVNHIMRRMGLPQPKPGVKPRADKAKAAAYTAVNMVVDPVRKNQKARQFVKRHILRGAALTPGTTGPQPT</sequence>
<evidence type="ECO:0000313" key="2">
    <source>
        <dbReference type="EMBL" id="NBG95854.1"/>
    </source>
</evidence>
<protein>
    <recommendedName>
        <fullName evidence="1">JmjC domain-containing protein</fullName>
    </recommendedName>
</protein>
<dbReference type="Pfam" id="PF08007">
    <property type="entry name" value="JmjC_2"/>
    <property type="match status" value="1"/>
</dbReference>
<dbReference type="SMART" id="SM00558">
    <property type="entry name" value="JmjC"/>
    <property type="match status" value="1"/>
</dbReference>
<name>A0A845QBK9_9HYPH</name>
<keyword evidence="3" id="KW-1185">Reference proteome</keyword>
<dbReference type="SUPFAM" id="SSF51197">
    <property type="entry name" value="Clavaminate synthase-like"/>
    <property type="match status" value="1"/>
</dbReference>
<evidence type="ECO:0000313" key="3">
    <source>
        <dbReference type="Proteomes" id="UP000470384"/>
    </source>
</evidence>
<comment type="caution">
    <text evidence="2">The sequence shown here is derived from an EMBL/GenBank/DDBJ whole genome shotgun (WGS) entry which is preliminary data.</text>
</comment>
<dbReference type="GeneID" id="300654558"/>
<gene>
    <name evidence="2" type="ORF">GTQ45_08920</name>
</gene>
<dbReference type="OrthoDB" id="3776825at2"/>
<proteinExistence type="predicted"/>
<reference evidence="2 3" key="1">
    <citation type="journal article" date="2016" name="Int. J. Syst. Evol. Microbiol.">
        <title>Pyruvatibacter mobilis gen. nov., sp. nov., a marine bacterium from the culture broth of Picochlorum sp. 122.</title>
        <authorList>
            <person name="Wang G."/>
            <person name="Tang M."/>
            <person name="Wu H."/>
            <person name="Dai S."/>
            <person name="Li T."/>
            <person name="Chen C."/>
            <person name="He H."/>
            <person name="Fan J."/>
            <person name="Xiang W."/>
            <person name="Li X."/>
        </authorList>
    </citation>
    <scope>NUCLEOTIDE SEQUENCE [LARGE SCALE GENOMIC DNA]</scope>
    <source>
        <strain evidence="2 3">GYP-11</strain>
    </source>
</reference>
<dbReference type="PROSITE" id="PS51184">
    <property type="entry name" value="JMJC"/>
    <property type="match status" value="1"/>
</dbReference>
<dbReference type="Proteomes" id="UP000470384">
    <property type="component" value="Unassembled WGS sequence"/>
</dbReference>
<dbReference type="PANTHER" id="PTHR12461">
    <property type="entry name" value="HYPOXIA-INDUCIBLE FACTOR 1 ALPHA INHIBITOR-RELATED"/>
    <property type="match status" value="1"/>
</dbReference>
<accession>A0A845QBK9</accession>
<dbReference type="PANTHER" id="PTHR12461:SF105">
    <property type="entry name" value="HYPOXIA-INDUCIBLE FACTOR 1-ALPHA INHIBITOR"/>
    <property type="match status" value="1"/>
</dbReference>
<feature type="domain" description="JmjC" evidence="1">
    <location>
        <begin position="84"/>
        <end position="242"/>
    </location>
</feature>
<dbReference type="RefSeq" id="WP_160587736.1">
    <property type="nucleotide sequence ID" value="NZ_BMHN01000001.1"/>
</dbReference>